<dbReference type="GO" id="GO:0004650">
    <property type="term" value="F:polygalacturonase activity"/>
    <property type="evidence" value="ECO:0007669"/>
    <property type="project" value="InterPro"/>
</dbReference>
<dbReference type="InterPro" id="IPR000743">
    <property type="entry name" value="Glyco_hydro_28"/>
</dbReference>
<comment type="similarity">
    <text evidence="2 8">Belongs to the glycosyl hydrolase 28 family.</text>
</comment>
<evidence type="ECO:0000313" key="9">
    <source>
        <dbReference type="EMBL" id="KAF9673437.1"/>
    </source>
</evidence>
<keyword evidence="5 8" id="KW-0378">Hydrolase</keyword>
<dbReference type="EMBL" id="JADGMS010000010">
    <property type="protein sequence ID" value="KAF9673437.1"/>
    <property type="molecule type" value="Genomic_DNA"/>
</dbReference>
<evidence type="ECO:0000256" key="1">
    <source>
        <dbReference type="ARBA" id="ARBA00004191"/>
    </source>
</evidence>
<dbReference type="InterPro" id="IPR011050">
    <property type="entry name" value="Pectin_lyase_fold/virulence"/>
</dbReference>
<dbReference type="InterPro" id="IPR012334">
    <property type="entry name" value="Pectin_lyas_fold"/>
</dbReference>
<dbReference type="Gene3D" id="2.160.20.10">
    <property type="entry name" value="Single-stranded right-handed beta-helix, Pectin lyase-like"/>
    <property type="match status" value="1"/>
</dbReference>
<dbReference type="SUPFAM" id="SSF51126">
    <property type="entry name" value="Pectin lyase-like"/>
    <property type="match status" value="1"/>
</dbReference>
<accession>A0A835JPC6</accession>
<evidence type="ECO:0000256" key="2">
    <source>
        <dbReference type="ARBA" id="ARBA00008834"/>
    </source>
</evidence>
<dbReference type="Pfam" id="PF00295">
    <property type="entry name" value="Glyco_hydro_28"/>
    <property type="match status" value="1"/>
</dbReference>
<evidence type="ECO:0000256" key="6">
    <source>
        <dbReference type="ARBA" id="ARBA00023295"/>
    </source>
</evidence>
<keyword evidence="6 8" id="KW-0326">Glycosidase</keyword>
<evidence type="ECO:0000256" key="8">
    <source>
        <dbReference type="RuleBase" id="RU361169"/>
    </source>
</evidence>
<evidence type="ECO:0000256" key="3">
    <source>
        <dbReference type="ARBA" id="ARBA00022512"/>
    </source>
</evidence>
<comment type="caution">
    <text evidence="9">The sequence shown here is derived from an EMBL/GenBank/DDBJ whole genome shotgun (WGS) entry which is preliminary data.</text>
</comment>
<proteinExistence type="inferred from homology"/>
<dbReference type="Proteomes" id="UP000657918">
    <property type="component" value="Unassembled WGS sequence"/>
</dbReference>
<dbReference type="GO" id="GO:0071555">
    <property type="term" value="P:cell wall organization"/>
    <property type="evidence" value="ECO:0007669"/>
    <property type="project" value="UniProtKB-KW"/>
</dbReference>
<dbReference type="OrthoDB" id="187139at2759"/>
<dbReference type="GO" id="GO:0005975">
    <property type="term" value="P:carbohydrate metabolic process"/>
    <property type="evidence" value="ECO:0007669"/>
    <property type="project" value="InterPro"/>
</dbReference>
<evidence type="ECO:0000256" key="5">
    <source>
        <dbReference type="ARBA" id="ARBA00022801"/>
    </source>
</evidence>
<dbReference type="AlphaFoldDB" id="A0A835JPC6"/>
<keyword evidence="4" id="KW-0964">Secreted</keyword>
<evidence type="ECO:0008006" key="11">
    <source>
        <dbReference type="Google" id="ProtNLM"/>
    </source>
</evidence>
<evidence type="ECO:0000256" key="4">
    <source>
        <dbReference type="ARBA" id="ARBA00022525"/>
    </source>
</evidence>
<gene>
    <name evidence="9" type="ORF">SADUNF_Sadunf10G0024400</name>
</gene>
<keyword evidence="3" id="KW-0134">Cell wall</keyword>
<reference evidence="9 10" key="1">
    <citation type="submission" date="2020-10" db="EMBL/GenBank/DDBJ databases">
        <title>Plant Genome Project.</title>
        <authorList>
            <person name="Zhang R.-G."/>
        </authorList>
    </citation>
    <scope>NUCLEOTIDE SEQUENCE [LARGE SCALE GENOMIC DNA]</scope>
    <source>
        <strain evidence="9">FAFU-HL-1</strain>
        <tissue evidence="9">Leaf</tissue>
    </source>
</reference>
<evidence type="ECO:0000256" key="7">
    <source>
        <dbReference type="ARBA" id="ARBA00023316"/>
    </source>
</evidence>
<dbReference type="PANTHER" id="PTHR31375">
    <property type="match status" value="1"/>
</dbReference>
<keyword evidence="7" id="KW-0961">Cell wall biogenesis/degradation</keyword>
<keyword evidence="10" id="KW-1185">Reference proteome</keyword>
<evidence type="ECO:0000313" key="10">
    <source>
        <dbReference type="Proteomes" id="UP000657918"/>
    </source>
</evidence>
<sequence>MEFQMIERYVIAKGSVARTARTFSSMASSPPGIRGYSGNPSKIQVLIKPIILQGLCMPQLLLEWNSTSPPQVDAWPKSSLFQRINFKWAHDFTIQGTGKVDGQGSGWWSPSYIQLGIFSPSVLLMQKKLKHNPDMKPTALRFYDSHNVTVRDIEIMNSPQCHLKFDSSSGIKVDNITINSPEISPNTDGIHLQNTKDVEIHHSNIGCGKNL</sequence>
<name>A0A835JPC6_9ROSI</name>
<organism evidence="9 10">
    <name type="scientific">Salix dunnii</name>
    <dbReference type="NCBI Taxonomy" id="1413687"/>
    <lineage>
        <taxon>Eukaryota</taxon>
        <taxon>Viridiplantae</taxon>
        <taxon>Streptophyta</taxon>
        <taxon>Embryophyta</taxon>
        <taxon>Tracheophyta</taxon>
        <taxon>Spermatophyta</taxon>
        <taxon>Magnoliopsida</taxon>
        <taxon>eudicotyledons</taxon>
        <taxon>Gunneridae</taxon>
        <taxon>Pentapetalae</taxon>
        <taxon>rosids</taxon>
        <taxon>fabids</taxon>
        <taxon>Malpighiales</taxon>
        <taxon>Salicaceae</taxon>
        <taxon>Saliceae</taxon>
        <taxon>Salix</taxon>
    </lineage>
</organism>
<protein>
    <recommendedName>
        <fullName evidence="11">Polygalacturonase</fullName>
    </recommendedName>
</protein>
<comment type="subcellular location">
    <subcellularLocation>
        <location evidence="1">Secreted</location>
        <location evidence="1">Cell wall</location>
    </subcellularLocation>
</comment>